<feature type="region of interest" description="Disordered" evidence="1">
    <location>
        <begin position="646"/>
        <end position="681"/>
    </location>
</feature>
<keyword evidence="4" id="KW-1185">Reference proteome</keyword>
<evidence type="ECO:0000313" key="3">
    <source>
        <dbReference type="EMBL" id="KAK5087544.1"/>
    </source>
</evidence>
<gene>
    <name evidence="3" type="ORF">LTR24_006584</name>
</gene>
<feature type="transmembrane region" description="Helical" evidence="2">
    <location>
        <begin position="32"/>
        <end position="57"/>
    </location>
</feature>
<evidence type="ECO:0000256" key="2">
    <source>
        <dbReference type="SAM" id="Phobius"/>
    </source>
</evidence>
<reference evidence="3 4" key="1">
    <citation type="submission" date="2023-08" db="EMBL/GenBank/DDBJ databases">
        <title>Black Yeasts Isolated from many extreme environments.</title>
        <authorList>
            <person name="Coleine C."/>
            <person name="Stajich J.E."/>
            <person name="Selbmann L."/>
        </authorList>
    </citation>
    <scope>NUCLEOTIDE SEQUENCE [LARGE SCALE GENOMIC DNA]</scope>
    <source>
        <strain evidence="3 4">CCFEE 5885</strain>
    </source>
</reference>
<comment type="caution">
    <text evidence="3">The sequence shown here is derived from an EMBL/GenBank/DDBJ whole genome shotgun (WGS) entry which is preliminary data.</text>
</comment>
<dbReference type="EMBL" id="JAVRRG010000087">
    <property type="protein sequence ID" value="KAK5087544.1"/>
    <property type="molecule type" value="Genomic_DNA"/>
</dbReference>
<name>A0ABR0K5M2_9EURO</name>
<evidence type="ECO:0000256" key="1">
    <source>
        <dbReference type="SAM" id="MobiDB-lite"/>
    </source>
</evidence>
<proteinExistence type="predicted"/>
<organism evidence="3 4">
    <name type="scientific">Lithohypha guttulata</name>
    <dbReference type="NCBI Taxonomy" id="1690604"/>
    <lineage>
        <taxon>Eukaryota</taxon>
        <taxon>Fungi</taxon>
        <taxon>Dikarya</taxon>
        <taxon>Ascomycota</taxon>
        <taxon>Pezizomycotina</taxon>
        <taxon>Eurotiomycetes</taxon>
        <taxon>Chaetothyriomycetidae</taxon>
        <taxon>Chaetothyriales</taxon>
        <taxon>Trichomeriaceae</taxon>
        <taxon>Lithohypha</taxon>
    </lineage>
</organism>
<dbReference type="Proteomes" id="UP001345013">
    <property type="component" value="Unassembled WGS sequence"/>
</dbReference>
<feature type="transmembrane region" description="Helical" evidence="2">
    <location>
        <begin position="109"/>
        <end position="128"/>
    </location>
</feature>
<keyword evidence="2" id="KW-0472">Membrane</keyword>
<feature type="compositionally biased region" description="Basic and acidic residues" evidence="1">
    <location>
        <begin position="646"/>
        <end position="655"/>
    </location>
</feature>
<feature type="compositionally biased region" description="Basic and acidic residues" evidence="1">
    <location>
        <begin position="664"/>
        <end position="681"/>
    </location>
</feature>
<feature type="transmembrane region" description="Helical" evidence="2">
    <location>
        <begin position="553"/>
        <end position="577"/>
    </location>
</feature>
<evidence type="ECO:0000313" key="4">
    <source>
        <dbReference type="Proteomes" id="UP001345013"/>
    </source>
</evidence>
<keyword evidence="2" id="KW-1133">Transmembrane helix</keyword>
<protein>
    <submittedName>
        <fullName evidence="3">Uncharacterized protein</fullName>
    </submittedName>
</protein>
<accession>A0ABR0K5M2</accession>
<sequence>MSGDIYSGIWINWSRGAVDGATLTLSNRDGSLLLSFIAAFVTLVGSQLWRILCFLIHQLSSPEYVKDGLHHQRQNVLRNNGSSIGAALSFLQLGWYWRRVAKRSSMRTVPFALLATIYFIVFAVLAVLSSQVAKGLSTARLRRNGVCGVWDPSSDASIERLNAYRQKTTSDVLKASAYARSCYTRSPSGPKCQSFLQPRIPWTLSRNSSCPFRGDLCLDDHVHQMNTGFIDSHHVLGINAPKHHRVSFRKQTTCTPLPTGEAYTTWVRGVEATSLGWSEDVLLRYDYGPTTYTNYTYQYNTYAPYTQFGYHVESVPAYRGVNDTYDGFWTPIAPLQPDSGDVAILFVAFNAIRMYARSEDPVFGAHEYFIDENGEPMYIITDRFVSPIACNDRYWICDPNIDEGEGACTAPVGAFRVLAAAHKDLDLNVFQLAIVQRLALLVPHLGMREQVWTRSGNALRAQDTLAGLDQSPLADNHWEIEVEGWFTDSLARLQYLVDEYPDLAATSTVTDERDIMKVWDSITANSSAENISNALASKLMCYNQLVNDSQTTMSFSVVGLVVIFALGGLILILSLIVESTVAFMQKKTGRGLIARESWIQHDKLQLQKLMFELAGLGQWQGHDNPVPITKEDELLDLRTVLEERNHSDTYSDSGREVTTLTKSDTSREAKGFHTAQDVREG</sequence>
<keyword evidence="2" id="KW-0812">Transmembrane</keyword>